<feature type="region of interest" description="Disordered" evidence="1">
    <location>
        <begin position="1"/>
        <end position="29"/>
    </location>
</feature>
<comment type="caution">
    <text evidence="2">The sequence shown here is derived from an EMBL/GenBank/DDBJ whole genome shotgun (WGS) entry which is preliminary data.</text>
</comment>
<dbReference type="EMBL" id="PGCI01000608">
    <property type="protein sequence ID" value="PLW24469.1"/>
    <property type="molecule type" value="Genomic_DNA"/>
</dbReference>
<accession>A0A2N5TG86</accession>
<sequence length="78" mass="8308">METASPRDFADPVEKVIISGKKDPAGSSSITGLEERYKAGPTDANKFKMDQQLLSKVIGIPATGKPSYGVSNHNQSNT</sequence>
<gene>
    <name evidence="2" type="ORF">PCASD_07439</name>
</gene>
<evidence type="ECO:0000313" key="2">
    <source>
        <dbReference type="EMBL" id="PLW24469.1"/>
    </source>
</evidence>
<evidence type="ECO:0000256" key="1">
    <source>
        <dbReference type="SAM" id="MobiDB-lite"/>
    </source>
</evidence>
<organism evidence="2 3">
    <name type="scientific">Puccinia coronata f. sp. avenae</name>
    <dbReference type="NCBI Taxonomy" id="200324"/>
    <lineage>
        <taxon>Eukaryota</taxon>
        <taxon>Fungi</taxon>
        <taxon>Dikarya</taxon>
        <taxon>Basidiomycota</taxon>
        <taxon>Pucciniomycotina</taxon>
        <taxon>Pucciniomycetes</taxon>
        <taxon>Pucciniales</taxon>
        <taxon>Pucciniaceae</taxon>
        <taxon>Puccinia</taxon>
    </lineage>
</organism>
<dbReference type="AlphaFoldDB" id="A0A2N5TG86"/>
<dbReference type="Proteomes" id="UP000235392">
    <property type="component" value="Unassembled WGS sequence"/>
</dbReference>
<evidence type="ECO:0000313" key="3">
    <source>
        <dbReference type="Proteomes" id="UP000235392"/>
    </source>
</evidence>
<protein>
    <submittedName>
        <fullName evidence="2">Uncharacterized protein</fullName>
    </submittedName>
</protein>
<name>A0A2N5TG86_9BASI</name>
<reference evidence="2 3" key="1">
    <citation type="submission" date="2017-11" db="EMBL/GenBank/DDBJ databases">
        <title>De novo assembly and phasing of dikaryotic genomes from two isolates of Puccinia coronata f. sp. avenae, the causal agent of oat crown rust.</title>
        <authorList>
            <person name="Miller M.E."/>
            <person name="Zhang Y."/>
            <person name="Omidvar V."/>
            <person name="Sperschneider J."/>
            <person name="Schwessinger B."/>
            <person name="Raley C."/>
            <person name="Palmer J.M."/>
            <person name="Garnica D."/>
            <person name="Upadhyaya N."/>
            <person name="Rathjen J."/>
            <person name="Taylor J.M."/>
            <person name="Park R.F."/>
            <person name="Dodds P.N."/>
            <person name="Hirsch C.D."/>
            <person name="Kianian S.F."/>
            <person name="Figueroa M."/>
        </authorList>
    </citation>
    <scope>NUCLEOTIDE SEQUENCE [LARGE SCALE GENOMIC DNA]</scope>
    <source>
        <strain evidence="2">12SD80</strain>
    </source>
</reference>
<feature type="compositionally biased region" description="Basic and acidic residues" evidence="1">
    <location>
        <begin position="8"/>
        <end position="24"/>
    </location>
</feature>
<proteinExistence type="predicted"/>